<evidence type="ECO:0000313" key="2">
    <source>
        <dbReference type="EMBL" id="KAL0190775.1"/>
    </source>
</evidence>
<accession>A0ABD0QYR3</accession>
<feature type="compositionally biased region" description="Basic and acidic residues" evidence="1">
    <location>
        <begin position="122"/>
        <end position="136"/>
    </location>
</feature>
<reference evidence="2 3" key="1">
    <citation type="submission" date="2024-05" db="EMBL/GenBank/DDBJ databases">
        <title>Genome sequencing and assembly of Indian major carp, Cirrhinus mrigala (Hamilton, 1822).</title>
        <authorList>
            <person name="Mohindra V."/>
            <person name="Chowdhury L.M."/>
            <person name="Lal K."/>
            <person name="Jena J.K."/>
        </authorList>
    </citation>
    <scope>NUCLEOTIDE SEQUENCE [LARGE SCALE GENOMIC DNA]</scope>
    <source>
        <strain evidence="2">CM1030</strain>
        <tissue evidence="2">Blood</tissue>
    </source>
</reference>
<sequence>MDTLAIFTHPECLLLLLEQGERPLEGHTRLFLEIAYHTSYPDALCTFYDASLNTVYIAPSSKDGPREDFTSRAQPTITITEPEPAAAERPLLHGVKELRITVEPELFVTSDQVRELATTTATREKAMDSKSSERSSAHCTMTE</sequence>
<dbReference type="Proteomes" id="UP001529510">
    <property type="component" value="Unassembled WGS sequence"/>
</dbReference>
<feature type="region of interest" description="Disordered" evidence="1">
    <location>
        <begin position="118"/>
        <end position="143"/>
    </location>
</feature>
<organism evidence="2 3">
    <name type="scientific">Cirrhinus mrigala</name>
    <name type="common">Mrigala</name>
    <dbReference type="NCBI Taxonomy" id="683832"/>
    <lineage>
        <taxon>Eukaryota</taxon>
        <taxon>Metazoa</taxon>
        <taxon>Chordata</taxon>
        <taxon>Craniata</taxon>
        <taxon>Vertebrata</taxon>
        <taxon>Euteleostomi</taxon>
        <taxon>Actinopterygii</taxon>
        <taxon>Neopterygii</taxon>
        <taxon>Teleostei</taxon>
        <taxon>Ostariophysi</taxon>
        <taxon>Cypriniformes</taxon>
        <taxon>Cyprinidae</taxon>
        <taxon>Labeoninae</taxon>
        <taxon>Labeonini</taxon>
        <taxon>Cirrhinus</taxon>
    </lineage>
</organism>
<evidence type="ECO:0000313" key="3">
    <source>
        <dbReference type="Proteomes" id="UP001529510"/>
    </source>
</evidence>
<dbReference type="AlphaFoldDB" id="A0ABD0QYR3"/>
<comment type="caution">
    <text evidence="2">The sequence shown here is derived from an EMBL/GenBank/DDBJ whole genome shotgun (WGS) entry which is preliminary data.</text>
</comment>
<feature type="non-terminal residue" evidence="2">
    <location>
        <position position="143"/>
    </location>
</feature>
<protein>
    <submittedName>
        <fullName evidence="2">Uncharacterized protein</fullName>
    </submittedName>
</protein>
<name>A0ABD0QYR3_CIRMR</name>
<proteinExistence type="predicted"/>
<gene>
    <name evidence="2" type="ORF">M9458_013473</name>
</gene>
<evidence type="ECO:0000256" key="1">
    <source>
        <dbReference type="SAM" id="MobiDB-lite"/>
    </source>
</evidence>
<keyword evidence="3" id="KW-1185">Reference proteome</keyword>
<dbReference type="EMBL" id="JAMKFB020000006">
    <property type="protein sequence ID" value="KAL0190775.1"/>
    <property type="molecule type" value="Genomic_DNA"/>
</dbReference>